<feature type="region of interest" description="Disordered" evidence="6">
    <location>
        <begin position="231"/>
        <end position="255"/>
    </location>
</feature>
<comment type="caution">
    <text evidence="8">The sequence shown here is derived from an EMBL/GenBank/DDBJ whole genome shotgun (WGS) entry which is preliminary data.</text>
</comment>
<evidence type="ECO:0000256" key="4">
    <source>
        <dbReference type="ARBA" id="ARBA00023136"/>
    </source>
</evidence>
<dbReference type="EMBL" id="JAAARO010000004">
    <property type="protein sequence ID" value="KAF5749211.1"/>
    <property type="molecule type" value="Genomic_DNA"/>
</dbReference>
<evidence type="ECO:0000256" key="6">
    <source>
        <dbReference type="SAM" id="MobiDB-lite"/>
    </source>
</evidence>
<comment type="subcellular location">
    <subcellularLocation>
        <location evidence="1">Membrane</location>
        <topology evidence="1">Single-pass membrane protein</topology>
    </subcellularLocation>
</comment>
<evidence type="ECO:0000256" key="5">
    <source>
        <dbReference type="ARBA" id="ARBA00035114"/>
    </source>
</evidence>
<dbReference type="FunCoup" id="A0A7J7DSC5">
    <property type="interactions" value="917"/>
</dbReference>
<protein>
    <submittedName>
        <fullName evidence="8">Uncharacterized protein</fullName>
    </submittedName>
</protein>
<evidence type="ECO:0000256" key="2">
    <source>
        <dbReference type="ARBA" id="ARBA00022692"/>
    </source>
</evidence>
<reference evidence="8 9" key="1">
    <citation type="journal article" date="2020" name="Nat. Commun.">
        <title>Genome of Tripterygium wilfordii and identification of cytochrome P450 involved in triptolide biosynthesis.</title>
        <authorList>
            <person name="Tu L."/>
            <person name="Su P."/>
            <person name="Zhang Z."/>
            <person name="Gao L."/>
            <person name="Wang J."/>
            <person name="Hu T."/>
            <person name="Zhou J."/>
            <person name="Zhang Y."/>
            <person name="Zhao Y."/>
            <person name="Liu Y."/>
            <person name="Song Y."/>
            <person name="Tong Y."/>
            <person name="Lu Y."/>
            <person name="Yang J."/>
            <person name="Xu C."/>
            <person name="Jia M."/>
            <person name="Peters R.J."/>
            <person name="Huang L."/>
            <person name="Gao W."/>
        </authorList>
    </citation>
    <scope>NUCLEOTIDE SEQUENCE [LARGE SCALE GENOMIC DNA]</scope>
    <source>
        <strain evidence="9">cv. XIE 37</strain>
        <tissue evidence="8">Leaf</tissue>
    </source>
</reference>
<sequence length="442" mass="50700">MFIVHRLGFLTPSSPFRLLSLRTHFLSLKTEELTQVRSIVFEVFDSFELHRLRMPATGWEGSSASFNYIGRSILSRRREQVYSMDAAGSHDVELDAFQKKVAERFLNLSAAGNDDLLSISWVRKLLDEFLCCQEEFRVILFNNSSIVGKSSADRLMEEFFERSVKALDVCNAIRDGIQQIRQWQKILEIVLCALDNNQRSLSEGQFRRAQKALMDLAISLLDEKDSGTAVARRNRSFGSNNGSPKERHRRSDHSRSLSWSVSRSWSAAKQLQAIGNNLTAPRANEIVATNGLAMAFFTMSSVLLFVMWALVAAIPCQGRGLHVHFSIPRQYMWAAPMLSLHERILEESKKRERRNSCGLLEEVHQIERCARFMNEMVDSVQFPLTEEKEREARQRVQELGLVFKAVKEGLDPLERQVREVFHRIVRSRTEGLCSFGRTDHDD</sequence>
<keyword evidence="9" id="KW-1185">Reference proteome</keyword>
<dbReference type="InterPro" id="IPR008511">
    <property type="entry name" value="ROH1-like"/>
</dbReference>
<dbReference type="OrthoDB" id="1878996at2759"/>
<dbReference type="PANTHER" id="PTHR31509">
    <property type="entry name" value="BPS1-LIKE PROTEIN"/>
    <property type="match status" value="1"/>
</dbReference>
<evidence type="ECO:0000256" key="7">
    <source>
        <dbReference type="SAM" id="Phobius"/>
    </source>
</evidence>
<feature type="transmembrane region" description="Helical" evidence="7">
    <location>
        <begin position="292"/>
        <end position="314"/>
    </location>
</feature>
<accession>A0A7J7DSC5</accession>
<dbReference type="GO" id="GO:0016020">
    <property type="term" value="C:membrane"/>
    <property type="evidence" value="ECO:0007669"/>
    <property type="project" value="UniProtKB-SubCell"/>
</dbReference>
<keyword evidence="3 7" id="KW-1133">Transmembrane helix</keyword>
<evidence type="ECO:0000313" key="9">
    <source>
        <dbReference type="Proteomes" id="UP000593562"/>
    </source>
</evidence>
<evidence type="ECO:0000313" key="8">
    <source>
        <dbReference type="EMBL" id="KAF5749211.1"/>
    </source>
</evidence>
<name>A0A7J7DSC5_TRIWF</name>
<keyword evidence="4 7" id="KW-0472">Membrane</keyword>
<comment type="similarity">
    <text evidence="5">Belongs to the ROH1 family.</text>
</comment>
<dbReference type="InParanoid" id="A0A7J7DSC5"/>
<proteinExistence type="inferred from homology"/>
<dbReference type="AlphaFoldDB" id="A0A7J7DSC5"/>
<evidence type="ECO:0000256" key="1">
    <source>
        <dbReference type="ARBA" id="ARBA00004167"/>
    </source>
</evidence>
<dbReference type="Pfam" id="PF05633">
    <property type="entry name" value="ROH1-like"/>
    <property type="match status" value="1"/>
</dbReference>
<keyword evidence="2 7" id="KW-0812">Transmembrane</keyword>
<dbReference type="Proteomes" id="UP000593562">
    <property type="component" value="Unassembled WGS sequence"/>
</dbReference>
<evidence type="ECO:0000256" key="3">
    <source>
        <dbReference type="ARBA" id="ARBA00022989"/>
    </source>
</evidence>
<organism evidence="8 9">
    <name type="scientific">Tripterygium wilfordii</name>
    <name type="common">Thunder God vine</name>
    <dbReference type="NCBI Taxonomy" id="458696"/>
    <lineage>
        <taxon>Eukaryota</taxon>
        <taxon>Viridiplantae</taxon>
        <taxon>Streptophyta</taxon>
        <taxon>Embryophyta</taxon>
        <taxon>Tracheophyta</taxon>
        <taxon>Spermatophyta</taxon>
        <taxon>Magnoliopsida</taxon>
        <taxon>eudicotyledons</taxon>
        <taxon>Gunneridae</taxon>
        <taxon>Pentapetalae</taxon>
        <taxon>rosids</taxon>
        <taxon>fabids</taxon>
        <taxon>Celastrales</taxon>
        <taxon>Celastraceae</taxon>
        <taxon>Tripterygium</taxon>
    </lineage>
</organism>
<gene>
    <name evidence="8" type="ORF">HS088_TW04G01175</name>
</gene>